<feature type="compositionally biased region" description="Polar residues" evidence="1">
    <location>
        <begin position="51"/>
        <end position="60"/>
    </location>
</feature>
<evidence type="ECO:0000313" key="2">
    <source>
        <dbReference type="EMBL" id="TQD69097.1"/>
    </source>
</evidence>
<feature type="region of interest" description="Disordered" evidence="1">
    <location>
        <begin position="1"/>
        <end position="25"/>
    </location>
</feature>
<dbReference type="AlphaFoldDB" id="A0A540K4E6"/>
<protein>
    <submittedName>
        <fullName evidence="2">Uncharacterized protein</fullName>
    </submittedName>
</protein>
<feature type="compositionally biased region" description="Polar residues" evidence="1">
    <location>
        <begin position="8"/>
        <end position="19"/>
    </location>
</feature>
<dbReference type="EMBL" id="VIEB01005035">
    <property type="protein sequence ID" value="TQD69097.1"/>
    <property type="molecule type" value="Genomic_DNA"/>
</dbReference>
<feature type="region of interest" description="Disordered" evidence="1">
    <location>
        <begin position="51"/>
        <end position="75"/>
    </location>
</feature>
<reference evidence="2 3" key="1">
    <citation type="journal article" date="2019" name="G3 (Bethesda)">
        <title>Sequencing of a Wild Apple (Malus baccata) Genome Unravels the Differences Between Cultivated and Wild Apple Species Regarding Disease Resistance and Cold Tolerance.</title>
        <authorList>
            <person name="Chen X."/>
        </authorList>
    </citation>
    <scope>NUCLEOTIDE SEQUENCE [LARGE SCALE GENOMIC DNA]</scope>
    <source>
        <strain evidence="3">cv. Shandingzi</strain>
        <tissue evidence="2">Leaves</tissue>
    </source>
</reference>
<sequence length="75" mass="8688">MADDRRSQPSMPSISQTSGGDHLTLTHYMQWSPETRDKPSSRPLACNQRQIMHESSSLSQRVKRHKVKPREVEQE</sequence>
<evidence type="ECO:0000256" key="1">
    <source>
        <dbReference type="SAM" id="MobiDB-lite"/>
    </source>
</evidence>
<gene>
    <name evidence="2" type="ORF">C1H46_045370</name>
</gene>
<organism evidence="2 3">
    <name type="scientific">Malus baccata</name>
    <name type="common">Siberian crab apple</name>
    <name type="synonym">Pyrus baccata</name>
    <dbReference type="NCBI Taxonomy" id="106549"/>
    <lineage>
        <taxon>Eukaryota</taxon>
        <taxon>Viridiplantae</taxon>
        <taxon>Streptophyta</taxon>
        <taxon>Embryophyta</taxon>
        <taxon>Tracheophyta</taxon>
        <taxon>Spermatophyta</taxon>
        <taxon>Magnoliopsida</taxon>
        <taxon>eudicotyledons</taxon>
        <taxon>Gunneridae</taxon>
        <taxon>Pentapetalae</taxon>
        <taxon>rosids</taxon>
        <taxon>fabids</taxon>
        <taxon>Rosales</taxon>
        <taxon>Rosaceae</taxon>
        <taxon>Amygdaloideae</taxon>
        <taxon>Maleae</taxon>
        <taxon>Malus</taxon>
    </lineage>
</organism>
<proteinExistence type="predicted"/>
<keyword evidence="3" id="KW-1185">Reference proteome</keyword>
<accession>A0A540K4E6</accession>
<dbReference type="Proteomes" id="UP000315295">
    <property type="component" value="Unassembled WGS sequence"/>
</dbReference>
<name>A0A540K4E6_MALBA</name>
<comment type="caution">
    <text evidence="2">The sequence shown here is derived from an EMBL/GenBank/DDBJ whole genome shotgun (WGS) entry which is preliminary data.</text>
</comment>
<evidence type="ECO:0000313" key="3">
    <source>
        <dbReference type="Proteomes" id="UP000315295"/>
    </source>
</evidence>